<dbReference type="SMART" id="SM00320">
    <property type="entry name" value="WD40"/>
    <property type="match status" value="7"/>
</dbReference>
<dbReference type="AlphaFoldDB" id="A0AAE1Y6C8"/>
<dbReference type="PROSITE" id="PS50294">
    <property type="entry name" value="WD_REPEATS_REGION"/>
    <property type="match status" value="2"/>
</dbReference>
<feature type="compositionally biased region" description="Basic and acidic residues" evidence="4">
    <location>
        <begin position="14"/>
        <end position="26"/>
    </location>
</feature>
<dbReference type="Pfam" id="PF00400">
    <property type="entry name" value="WD40"/>
    <property type="match status" value="6"/>
</dbReference>
<feature type="compositionally biased region" description="Low complexity" evidence="4">
    <location>
        <begin position="47"/>
        <end position="63"/>
    </location>
</feature>
<keyword evidence="1 3" id="KW-0853">WD repeat</keyword>
<dbReference type="SUPFAM" id="SSF50978">
    <property type="entry name" value="WD40 repeat-like"/>
    <property type="match status" value="1"/>
</dbReference>
<feature type="repeat" description="WD" evidence="3">
    <location>
        <begin position="245"/>
        <end position="276"/>
    </location>
</feature>
<dbReference type="InterPro" id="IPR015943">
    <property type="entry name" value="WD40/YVTN_repeat-like_dom_sf"/>
</dbReference>
<dbReference type="EMBL" id="JACGWO010000006">
    <property type="protein sequence ID" value="KAK4424167.1"/>
    <property type="molecule type" value="Genomic_DNA"/>
</dbReference>
<name>A0AAE1Y6C8_9LAMI</name>
<evidence type="ECO:0000256" key="3">
    <source>
        <dbReference type="PROSITE-ProRule" id="PRU00221"/>
    </source>
</evidence>
<organism evidence="5 6">
    <name type="scientific">Sesamum alatum</name>
    <dbReference type="NCBI Taxonomy" id="300844"/>
    <lineage>
        <taxon>Eukaryota</taxon>
        <taxon>Viridiplantae</taxon>
        <taxon>Streptophyta</taxon>
        <taxon>Embryophyta</taxon>
        <taxon>Tracheophyta</taxon>
        <taxon>Spermatophyta</taxon>
        <taxon>Magnoliopsida</taxon>
        <taxon>eudicotyledons</taxon>
        <taxon>Gunneridae</taxon>
        <taxon>Pentapetalae</taxon>
        <taxon>asterids</taxon>
        <taxon>lamiids</taxon>
        <taxon>Lamiales</taxon>
        <taxon>Pedaliaceae</taxon>
        <taxon>Sesamum</taxon>
    </lineage>
</organism>
<dbReference type="Gene3D" id="2.130.10.10">
    <property type="entry name" value="YVTN repeat-like/Quinoprotein amine dehydrogenase"/>
    <property type="match status" value="3"/>
</dbReference>
<dbReference type="PANTHER" id="PTHR22844">
    <property type="entry name" value="F-BOX AND WD40 DOMAIN PROTEIN"/>
    <property type="match status" value="1"/>
</dbReference>
<feature type="repeat" description="WD" evidence="3">
    <location>
        <begin position="203"/>
        <end position="244"/>
    </location>
</feature>
<gene>
    <name evidence="5" type="ORF">Salat_1610100</name>
</gene>
<dbReference type="Proteomes" id="UP001293254">
    <property type="component" value="Unassembled WGS sequence"/>
</dbReference>
<protein>
    <submittedName>
        <fullName evidence="5">Protein JINGUBANG</fullName>
    </submittedName>
</protein>
<evidence type="ECO:0000256" key="1">
    <source>
        <dbReference type="ARBA" id="ARBA00022574"/>
    </source>
</evidence>
<dbReference type="FunFam" id="2.130.10.10:FF:000775">
    <property type="entry name" value="BnaA09g28200D protein"/>
    <property type="match status" value="1"/>
</dbReference>
<keyword evidence="6" id="KW-1185">Reference proteome</keyword>
<dbReference type="PROSITE" id="PS50082">
    <property type="entry name" value="WD_REPEATS_2"/>
    <property type="match status" value="4"/>
</dbReference>
<dbReference type="InterPro" id="IPR020472">
    <property type="entry name" value="WD40_PAC1"/>
</dbReference>
<sequence length="432" mass="48005">MRSPLHLRSLSTQEDNHYQDFNYDRRHSPRRKSYSSLSISPPAYNYSSDPSSHSSSPWSQHSPYVRSPWARQPHEDHDDGKNALPKQGLIGSLLREEGHVYSLAVSGDLLYTGSESKNVRVWKNMRDFSGFKSSSGFVKAIVVLGEKVFTGHQDGKIRVWRFLGDKKKTYNRIGNLPETRDLLMRSVNPRNYVKVRRKRCVPWVKHYDAVSCMSIDAEEGLLYSGSWDKTLKVWRISDFKCLESINAHDDALNSVVAAAFDGLVFTGSADGTVKAWRREVVGKRTKHVLVETLLKKEHGVTSLAVNHDAAALYAGSSDGLVRFWEREKSSMSYGGVLRGHKLAVLCVAVGGNLVLSGSADKSICVWRRDVGGEHACVAVLTGHGGPVKCLAVKKETSTAAAEEENESWIVYSGSLDKSVKIWRVSAPPISSK</sequence>
<evidence type="ECO:0000313" key="5">
    <source>
        <dbReference type="EMBL" id="KAK4424167.1"/>
    </source>
</evidence>
<feature type="region of interest" description="Disordered" evidence="4">
    <location>
        <begin position="1"/>
        <end position="85"/>
    </location>
</feature>
<proteinExistence type="predicted"/>
<feature type="repeat" description="WD" evidence="3">
    <location>
        <begin position="337"/>
        <end position="366"/>
    </location>
</feature>
<accession>A0AAE1Y6C8</accession>
<feature type="repeat" description="WD" evidence="3">
    <location>
        <begin position="293"/>
        <end position="334"/>
    </location>
</feature>
<evidence type="ECO:0000256" key="2">
    <source>
        <dbReference type="ARBA" id="ARBA00022737"/>
    </source>
</evidence>
<dbReference type="InterPro" id="IPR036322">
    <property type="entry name" value="WD40_repeat_dom_sf"/>
</dbReference>
<keyword evidence="2" id="KW-0677">Repeat</keyword>
<reference evidence="5" key="1">
    <citation type="submission" date="2020-06" db="EMBL/GenBank/DDBJ databases">
        <authorList>
            <person name="Li T."/>
            <person name="Hu X."/>
            <person name="Zhang T."/>
            <person name="Song X."/>
            <person name="Zhang H."/>
            <person name="Dai N."/>
            <person name="Sheng W."/>
            <person name="Hou X."/>
            <person name="Wei L."/>
        </authorList>
    </citation>
    <scope>NUCLEOTIDE SEQUENCE</scope>
    <source>
        <strain evidence="5">3651</strain>
        <tissue evidence="5">Leaf</tissue>
    </source>
</reference>
<feature type="compositionally biased region" description="Basic and acidic residues" evidence="4">
    <location>
        <begin position="72"/>
        <end position="81"/>
    </location>
</feature>
<dbReference type="InterPro" id="IPR001680">
    <property type="entry name" value="WD40_rpt"/>
</dbReference>
<dbReference type="InterPro" id="IPR045182">
    <property type="entry name" value="JINGUBANG-like"/>
</dbReference>
<dbReference type="CDD" id="cd00200">
    <property type="entry name" value="WD40"/>
    <property type="match status" value="1"/>
</dbReference>
<dbReference type="PRINTS" id="PR00320">
    <property type="entry name" value="GPROTEINBRPT"/>
</dbReference>
<reference evidence="5" key="2">
    <citation type="journal article" date="2024" name="Plant">
        <title>Genomic evolution and insights into agronomic trait innovations of Sesamum species.</title>
        <authorList>
            <person name="Miao H."/>
            <person name="Wang L."/>
            <person name="Qu L."/>
            <person name="Liu H."/>
            <person name="Sun Y."/>
            <person name="Le M."/>
            <person name="Wang Q."/>
            <person name="Wei S."/>
            <person name="Zheng Y."/>
            <person name="Lin W."/>
            <person name="Duan Y."/>
            <person name="Cao H."/>
            <person name="Xiong S."/>
            <person name="Wang X."/>
            <person name="Wei L."/>
            <person name="Li C."/>
            <person name="Ma Q."/>
            <person name="Ju M."/>
            <person name="Zhao R."/>
            <person name="Li G."/>
            <person name="Mu C."/>
            <person name="Tian Q."/>
            <person name="Mei H."/>
            <person name="Zhang T."/>
            <person name="Gao T."/>
            <person name="Zhang H."/>
        </authorList>
    </citation>
    <scope>NUCLEOTIDE SEQUENCE</scope>
    <source>
        <strain evidence="5">3651</strain>
    </source>
</reference>
<evidence type="ECO:0000256" key="4">
    <source>
        <dbReference type="SAM" id="MobiDB-lite"/>
    </source>
</evidence>
<dbReference type="PANTHER" id="PTHR22844:SF370">
    <property type="entry name" value="OS12G0594000 PROTEIN"/>
    <property type="match status" value="1"/>
</dbReference>
<evidence type="ECO:0000313" key="6">
    <source>
        <dbReference type="Proteomes" id="UP001293254"/>
    </source>
</evidence>
<comment type="caution">
    <text evidence="5">The sequence shown here is derived from an EMBL/GenBank/DDBJ whole genome shotgun (WGS) entry which is preliminary data.</text>
</comment>